<sequence>MYFIDRKKMEATLRFMEDQFNLFETHSAWITPIEQAALERIAQTVVESIIDVGNAMIDGFIMRDPGSYEDIIDIMDDEKVIAPEQAAPLKDVIGLRKTLVRNYTDITHDEIAALLTAHKKEIKDFPKRVRAYLETELGPVTAFLPEEGDS</sequence>
<dbReference type="STRING" id="1714355.BTO28_04810"/>
<name>A0A1V2AA44_9BACI</name>
<gene>
    <name evidence="5" type="ORF">BTO28_04810</name>
</gene>
<dbReference type="RefSeq" id="WP_076764413.1">
    <property type="nucleotide sequence ID" value="NZ_MSFI01000008.1"/>
</dbReference>
<reference evidence="5 6" key="1">
    <citation type="submission" date="2016-12" db="EMBL/GenBank/DDBJ databases">
        <title>Domibacillus sp. SAB 38T whole genome sequencing.</title>
        <authorList>
            <person name="Verma A."/>
            <person name="Ojha A.K."/>
            <person name="Krishnamurthi S."/>
        </authorList>
    </citation>
    <scope>NUCLEOTIDE SEQUENCE [LARGE SCALE GENOMIC DNA]</scope>
    <source>
        <strain evidence="5 6">SAB 38</strain>
    </source>
</reference>
<comment type="similarity">
    <text evidence="4">Belongs to the HepT RNase toxin family.</text>
</comment>
<dbReference type="OrthoDB" id="2375467at2"/>
<dbReference type="PANTHER" id="PTHR33397:SF5">
    <property type="entry name" value="RNASE YUTE-RELATED"/>
    <property type="match status" value="1"/>
</dbReference>
<keyword evidence="2" id="KW-0540">Nuclease</keyword>
<evidence type="ECO:0008006" key="7">
    <source>
        <dbReference type="Google" id="ProtNLM"/>
    </source>
</evidence>
<evidence type="ECO:0000313" key="6">
    <source>
        <dbReference type="Proteomes" id="UP000188613"/>
    </source>
</evidence>
<comment type="caution">
    <text evidence="5">The sequence shown here is derived from an EMBL/GenBank/DDBJ whole genome shotgun (WGS) entry which is preliminary data.</text>
</comment>
<evidence type="ECO:0000313" key="5">
    <source>
        <dbReference type="EMBL" id="OMP67810.1"/>
    </source>
</evidence>
<dbReference type="GO" id="GO:0110001">
    <property type="term" value="C:toxin-antitoxin complex"/>
    <property type="evidence" value="ECO:0007669"/>
    <property type="project" value="InterPro"/>
</dbReference>
<protein>
    <recommendedName>
        <fullName evidence="7">DUF86 domain-containing protein</fullName>
    </recommendedName>
</protein>
<dbReference type="GO" id="GO:0016787">
    <property type="term" value="F:hydrolase activity"/>
    <property type="evidence" value="ECO:0007669"/>
    <property type="project" value="UniProtKB-KW"/>
</dbReference>
<keyword evidence="1" id="KW-1277">Toxin-antitoxin system</keyword>
<accession>A0A1V2AA44</accession>
<dbReference type="InterPro" id="IPR008201">
    <property type="entry name" value="HepT-like"/>
</dbReference>
<dbReference type="EMBL" id="MSFI01000008">
    <property type="protein sequence ID" value="OMP67810.1"/>
    <property type="molecule type" value="Genomic_DNA"/>
</dbReference>
<evidence type="ECO:0000256" key="3">
    <source>
        <dbReference type="ARBA" id="ARBA00022801"/>
    </source>
</evidence>
<evidence type="ECO:0000256" key="4">
    <source>
        <dbReference type="ARBA" id="ARBA00024207"/>
    </source>
</evidence>
<evidence type="ECO:0000256" key="2">
    <source>
        <dbReference type="ARBA" id="ARBA00022722"/>
    </source>
</evidence>
<organism evidence="5 6">
    <name type="scientific">Domibacillus epiphyticus</name>
    <dbReference type="NCBI Taxonomy" id="1714355"/>
    <lineage>
        <taxon>Bacteria</taxon>
        <taxon>Bacillati</taxon>
        <taxon>Bacillota</taxon>
        <taxon>Bacilli</taxon>
        <taxon>Bacillales</taxon>
        <taxon>Bacillaceae</taxon>
        <taxon>Domibacillus</taxon>
    </lineage>
</organism>
<dbReference type="InterPro" id="IPR037038">
    <property type="entry name" value="HepT-like_sf"/>
</dbReference>
<dbReference type="Pfam" id="PF01934">
    <property type="entry name" value="HepT-like"/>
    <property type="match status" value="1"/>
</dbReference>
<keyword evidence="6" id="KW-1185">Reference proteome</keyword>
<dbReference type="GO" id="GO:0004540">
    <property type="term" value="F:RNA nuclease activity"/>
    <property type="evidence" value="ECO:0007669"/>
    <property type="project" value="InterPro"/>
</dbReference>
<proteinExistence type="inferred from homology"/>
<dbReference type="PANTHER" id="PTHR33397">
    <property type="entry name" value="UPF0331 PROTEIN YUTE"/>
    <property type="match status" value="1"/>
</dbReference>
<dbReference type="Proteomes" id="UP000188613">
    <property type="component" value="Unassembled WGS sequence"/>
</dbReference>
<keyword evidence="3" id="KW-0378">Hydrolase</keyword>
<dbReference type="Gene3D" id="1.20.120.580">
    <property type="entry name" value="bsu32300-like"/>
    <property type="match status" value="1"/>
</dbReference>
<dbReference type="InterPro" id="IPR052379">
    <property type="entry name" value="Type_VII_TA_RNase"/>
</dbReference>
<evidence type="ECO:0000256" key="1">
    <source>
        <dbReference type="ARBA" id="ARBA00022649"/>
    </source>
</evidence>
<dbReference type="AlphaFoldDB" id="A0A1V2AA44"/>